<feature type="non-terminal residue" evidence="1">
    <location>
        <position position="1"/>
    </location>
</feature>
<dbReference type="InterPro" id="IPR052050">
    <property type="entry name" value="SecEffector_AnkRepeat"/>
</dbReference>
<comment type="caution">
    <text evidence="1">The sequence shown here is derived from an EMBL/GenBank/DDBJ whole genome shotgun (WGS) entry which is preliminary data.</text>
</comment>
<dbReference type="STRING" id="4795.A0A225WAZ2"/>
<dbReference type="EMBL" id="NBNE01001261">
    <property type="protein sequence ID" value="OWZ14785.1"/>
    <property type="molecule type" value="Genomic_DNA"/>
</dbReference>
<dbReference type="PANTHER" id="PTHR46586:SF3">
    <property type="entry name" value="ANKYRIN REPEAT-CONTAINING PROTEIN"/>
    <property type="match status" value="1"/>
</dbReference>
<accession>A0A225WAZ2</accession>
<reference evidence="2" key="1">
    <citation type="submission" date="2017-03" db="EMBL/GenBank/DDBJ databases">
        <title>Phytopthora megakarya and P. palmivora, two closely related causual agents of cacao black pod achieved similar genome size and gene model numbers by different mechanisms.</title>
        <authorList>
            <person name="Ali S."/>
            <person name="Shao J."/>
            <person name="Larry D.J."/>
            <person name="Kronmiller B."/>
            <person name="Shen D."/>
            <person name="Strem M.D."/>
            <person name="Melnick R.L."/>
            <person name="Guiltinan M.J."/>
            <person name="Tyler B.M."/>
            <person name="Meinhardt L.W."/>
            <person name="Bailey B.A."/>
        </authorList>
    </citation>
    <scope>NUCLEOTIDE SEQUENCE [LARGE SCALE GENOMIC DNA]</scope>
    <source>
        <strain evidence="2">zdho120</strain>
    </source>
</reference>
<dbReference type="PANTHER" id="PTHR46586">
    <property type="entry name" value="ANKYRIN REPEAT-CONTAINING PROTEIN"/>
    <property type="match status" value="1"/>
</dbReference>
<dbReference type="Proteomes" id="UP000198211">
    <property type="component" value="Unassembled WGS sequence"/>
</dbReference>
<organism evidence="1 2">
    <name type="scientific">Phytophthora megakarya</name>
    <dbReference type="NCBI Taxonomy" id="4795"/>
    <lineage>
        <taxon>Eukaryota</taxon>
        <taxon>Sar</taxon>
        <taxon>Stramenopiles</taxon>
        <taxon>Oomycota</taxon>
        <taxon>Peronosporomycetes</taxon>
        <taxon>Peronosporales</taxon>
        <taxon>Peronosporaceae</taxon>
        <taxon>Phytophthora</taxon>
    </lineage>
</organism>
<proteinExistence type="predicted"/>
<evidence type="ECO:0000313" key="1">
    <source>
        <dbReference type="EMBL" id="OWZ14785.1"/>
    </source>
</evidence>
<dbReference type="AlphaFoldDB" id="A0A225WAZ2"/>
<name>A0A225WAZ2_9STRA</name>
<keyword evidence="2" id="KW-1185">Reference proteome</keyword>
<gene>
    <name evidence="1" type="ORF">PHMEG_00011676</name>
</gene>
<evidence type="ECO:0000313" key="2">
    <source>
        <dbReference type="Proteomes" id="UP000198211"/>
    </source>
</evidence>
<protein>
    <submittedName>
        <fullName evidence="1">Uncharacterized protein</fullName>
    </submittedName>
</protein>
<sequence length="99" mass="11057">LRWTQILGAIVTMAGMDRAAGNGRFDRVEWLHRGRTEGCPVGTMDSTATLQVVEWLAANRHERCTWRSFHTVATRGHLRVLNRLLPTTYDGDIIGGIAP</sequence>